<evidence type="ECO:0000313" key="2">
    <source>
        <dbReference type="EMBL" id="GMN25922.1"/>
    </source>
</evidence>
<sequence>MGNVLGRFISILWKKLCKACDWVVSKLKKFVNYLSEKIKNLVNRAKRFYDNLTERAKESIAKAKRLIDKKLKKIIDSVAWLKKKLKSGVEVVKEK</sequence>
<dbReference type="EMBL" id="BTGU01009580">
    <property type="protein sequence ID" value="GMN25941.1"/>
    <property type="molecule type" value="Genomic_DNA"/>
</dbReference>
<dbReference type="Gene3D" id="1.20.120.1100">
    <property type="match status" value="1"/>
</dbReference>
<evidence type="ECO:0000313" key="3">
    <source>
        <dbReference type="EMBL" id="GMN25927.1"/>
    </source>
</evidence>
<dbReference type="AlphaFoldDB" id="A0AA87Z5Q3"/>
<proteinExistence type="predicted"/>
<dbReference type="EMBL" id="BTGU01009579">
    <property type="protein sequence ID" value="GMN25927.1"/>
    <property type="molecule type" value="Genomic_DNA"/>
</dbReference>
<comment type="caution">
    <text evidence="1">The sequence shown here is derived from an EMBL/GenBank/DDBJ whole genome shotgun (WGS) entry which is preliminary data.</text>
</comment>
<name>A0AA87Z5Q3_FICCA</name>
<keyword evidence="5" id="KW-1185">Reference proteome</keyword>
<gene>
    <name evidence="1" type="ORF">TIFTF001_051472</name>
    <name evidence="2" type="ORF">TIFTF001_051473</name>
    <name evidence="3" type="ORF">TIFTF001_051474</name>
    <name evidence="4" type="ORF">TIFTF001_051475</name>
</gene>
<evidence type="ECO:0000313" key="1">
    <source>
        <dbReference type="EMBL" id="GMN25910.1"/>
    </source>
</evidence>
<dbReference type="EMBL" id="BTGU01009578">
    <property type="protein sequence ID" value="GMN25922.1"/>
    <property type="molecule type" value="Genomic_DNA"/>
</dbReference>
<dbReference type="Gramene" id="FCD_00021290-RA">
    <property type="protein sequence ID" value="FCD_00021290-RA:cds"/>
    <property type="gene ID" value="FCD_00021290"/>
</dbReference>
<dbReference type="EMBL" id="BTGU01009577">
    <property type="protein sequence ID" value="GMN25910.1"/>
    <property type="molecule type" value="Genomic_DNA"/>
</dbReference>
<evidence type="ECO:0000313" key="5">
    <source>
        <dbReference type="Proteomes" id="UP001187192"/>
    </source>
</evidence>
<dbReference type="Proteomes" id="UP001187192">
    <property type="component" value="Unassembled WGS sequence"/>
</dbReference>
<evidence type="ECO:0000313" key="4">
    <source>
        <dbReference type="EMBL" id="GMN25941.1"/>
    </source>
</evidence>
<protein>
    <submittedName>
        <fullName evidence="1">Uncharacterized protein</fullName>
    </submittedName>
</protein>
<reference evidence="1" key="1">
    <citation type="submission" date="2023-07" db="EMBL/GenBank/DDBJ databases">
        <title>draft genome sequence of fig (Ficus carica).</title>
        <authorList>
            <person name="Takahashi T."/>
            <person name="Nishimura K."/>
        </authorList>
    </citation>
    <scope>NUCLEOTIDE SEQUENCE</scope>
</reference>
<accession>A0AA87Z5Q3</accession>
<organism evidence="1 5">
    <name type="scientific">Ficus carica</name>
    <name type="common">Common fig</name>
    <dbReference type="NCBI Taxonomy" id="3494"/>
    <lineage>
        <taxon>Eukaryota</taxon>
        <taxon>Viridiplantae</taxon>
        <taxon>Streptophyta</taxon>
        <taxon>Embryophyta</taxon>
        <taxon>Tracheophyta</taxon>
        <taxon>Spermatophyta</taxon>
        <taxon>Magnoliopsida</taxon>
        <taxon>eudicotyledons</taxon>
        <taxon>Gunneridae</taxon>
        <taxon>Pentapetalae</taxon>
        <taxon>rosids</taxon>
        <taxon>fabids</taxon>
        <taxon>Rosales</taxon>
        <taxon>Moraceae</taxon>
        <taxon>Ficeae</taxon>
        <taxon>Ficus</taxon>
    </lineage>
</organism>